<evidence type="ECO:0000256" key="4">
    <source>
        <dbReference type="ARBA" id="ARBA00020268"/>
    </source>
</evidence>
<accession>A0A0H5SG33</accession>
<dbReference type="GO" id="GO:0006811">
    <property type="term" value="P:monoatomic ion transport"/>
    <property type="evidence" value="ECO:0007669"/>
    <property type="project" value="UniProtKB-KW"/>
</dbReference>
<evidence type="ECO:0000256" key="2">
    <source>
        <dbReference type="ARBA" id="ARBA00004651"/>
    </source>
</evidence>
<dbReference type="GO" id="GO:0042910">
    <property type="term" value="F:xenobiotic transmembrane transporter activity"/>
    <property type="evidence" value="ECO:0007669"/>
    <property type="project" value="InterPro"/>
</dbReference>
<dbReference type="GO" id="GO:0015297">
    <property type="term" value="F:antiporter activity"/>
    <property type="evidence" value="ECO:0007669"/>
    <property type="project" value="UniProtKB-KW"/>
</dbReference>
<keyword evidence="8 13" id="KW-0812">Transmembrane</keyword>
<feature type="transmembrane region" description="Helical" evidence="13">
    <location>
        <begin position="23"/>
        <end position="40"/>
    </location>
</feature>
<dbReference type="InterPro" id="IPR002528">
    <property type="entry name" value="MATE_fam"/>
</dbReference>
<dbReference type="GO" id="GO:0005886">
    <property type="term" value="C:plasma membrane"/>
    <property type="evidence" value="ECO:0007669"/>
    <property type="project" value="UniProtKB-SubCell"/>
</dbReference>
<evidence type="ECO:0000256" key="8">
    <source>
        <dbReference type="ARBA" id="ARBA00022692"/>
    </source>
</evidence>
<keyword evidence="15" id="KW-1185">Reference proteome</keyword>
<feature type="transmembrane region" description="Helical" evidence="13">
    <location>
        <begin position="381"/>
        <end position="402"/>
    </location>
</feature>
<dbReference type="Pfam" id="PF01554">
    <property type="entry name" value="MatE"/>
    <property type="match status" value="2"/>
</dbReference>
<protein>
    <recommendedName>
        <fullName evidence="4">Probable multidrug resistance protein NorM</fullName>
    </recommendedName>
    <alternativeName>
        <fullName evidence="12">Multidrug-efflux transporter</fullName>
    </alternativeName>
</protein>
<dbReference type="PIRSF" id="PIRSF006603">
    <property type="entry name" value="DinF"/>
    <property type="match status" value="1"/>
</dbReference>
<dbReference type="InterPro" id="IPR050222">
    <property type="entry name" value="MATE_MdtK"/>
</dbReference>
<feature type="transmembrane region" description="Helical" evidence="13">
    <location>
        <begin position="440"/>
        <end position="460"/>
    </location>
</feature>
<evidence type="ECO:0000256" key="13">
    <source>
        <dbReference type="SAM" id="Phobius"/>
    </source>
</evidence>
<evidence type="ECO:0000313" key="14">
    <source>
        <dbReference type="EMBL" id="CRZ33995.1"/>
    </source>
</evidence>
<dbReference type="AlphaFoldDB" id="A0A0H5SG33"/>
<keyword evidence="6" id="KW-0050">Antiport</keyword>
<evidence type="ECO:0000256" key="10">
    <source>
        <dbReference type="ARBA" id="ARBA00023065"/>
    </source>
</evidence>
<organism evidence="14 15">
    <name type="scientific">Herbinix hemicellulosilytica</name>
    <dbReference type="NCBI Taxonomy" id="1564487"/>
    <lineage>
        <taxon>Bacteria</taxon>
        <taxon>Bacillati</taxon>
        <taxon>Bacillota</taxon>
        <taxon>Clostridia</taxon>
        <taxon>Lachnospirales</taxon>
        <taxon>Lachnospiraceae</taxon>
        <taxon>Herbinix</taxon>
    </lineage>
</organism>
<comment type="subcellular location">
    <subcellularLocation>
        <location evidence="2">Cell membrane</location>
        <topology evidence="2">Multi-pass membrane protein</topology>
    </subcellularLocation>
</comment>
<evidence type="ECO:0000313" key="15">
    <source>
        <dbReference type="Proteomes" id="UP000236497"/>
    </source>
</evidence>
<evidence type="ECO:0000256" key="1">
    <source>
        <dbReference type="ARBA" id="ARBA00003408"/>
    </source>
</evidence>
<reference evidence="14 15" key="1">
    <citation type="submission" date="2015-06" db="EMBL/GenBank/DDBJ databases">
        <authorList>
            <person name="Wibberg Daniel"/>
        </authorList>
    </citation>
    <scope>NUCLEOTIDE SEQUENCE [LARGE SCALE GENOMIC DNA]</scope>
    <source>
        <strain evidence="14 15">T3/55T</strain>
    </source>
</reference>
<feature type="transmembrane region" description="Helical" evidence="13">
    <location>
        <begin position="156"/>
        <end position="174"/>
    </location>
</feature>
<evidence type="ECO:0000256" key="3">
    <source>
        <dbReference type="ARBA" id="ARBA00010199"/>
    </source>
</evidence>
<keyword evidence="5" id="KW-0813">Transport</keyword>
<feature type="transmembrane region" description="Helical" evidence="13">
    <location>
        <begin position="307"/>
        <end position="327"/>
    </location>
</feature>
<dbReference type="Proteomes" id="UP000236497">
    <property type="component" value="Unassembled WGS sequence"/>
</dbReference>
<sequence>MNQPSTDGVFGKIKNTFIGDRKFYTKVFMLVLPLIVQNAISNFVNLLDNIMIGQVGTAQMSGVAIANQLFFVFIITVFGGLSGAGIFGAQFFGAGDHEGLRNTVRFKLWTVTVILAIAITVFMTGGDRLISLYLTGEGDPAERAAMFEYGRNYLRIMLWGLFPFALSQVYSGTLRETGETFIPMVASLAGVFTNLCLNYVLIFGKFGFPALGVEGAAIATVISRFVELAIIIVYVHKNPEKFKFVRGLYRTMRIPKNLSLNIIKKGIPLLINELLWSLGMTTLTQIFSTKGLNVVAALNITSTLTNMFNVVYISMGSAVAVMVGQALGANDIPRAKQTAWRLIFFNVCVCIVIGSILVVLSPVLPHIYNTTDDVYNLATRFMQTSAVYMAINAVTHCSYFTIRSGGKTFATFLFDSAYTWVIFVPYAYLLTHFTSLNIYVLYPVCYLADVIKCIIGITVVKSGYWAQNMVSDTASKECIESNTETL</sequence>
<evidence type="ECO:0000256" key="6">
    <source>
        <dbReference type="ARBA" id="ARBA00022449"/>
    </source>
</evidence>
<keyword evidence="9 13" id="KW-1133">Transmembrane helix</keyword>
<feature type="transmembrane region" description="Helical" evidence="13">
    <location>
        <begin position="106"/>
        <end position="125"/>
    </location>
</feature>
<name>A0A0H5SG33_HERHM</name>
<evidence type="ECO:0000256" key="5">
    <source>
        <dbReference type="ARBA" id="ARBA00022448"/>
    </source>
</evidence>
<keyword evidence="11 13" id="KW-0472">Membrane</keyword>
<dbReference type="PANTHER" id="PTHR43298:SF2">
    <property type="entry name" value="FMN_FAD EXPORTER YEEO-RELATED"/>
    <property type="match status" value="1"/>
</dbReference>
<dbReference type="PANTHER" id="PTHR43298">
    <property type="entry name" value="MULTIDRUG RESISTANCE PROTEIN NORM-RELATED"/>
    <property type="match status" value="1"/>
</dbReference>
<gene>
    <name evidence="14" type="ORF">HHT355_0792</name>
</gene>
<dbReference type="InterPro" id="IPR048279">
    <property type="entry name" value="MdtK-like"/>
</dbReference>
<dbReference type="NCBIfam" id="TIGR00797">
    <property type="entry name" value="matE"/>
    <property type="match status" value="1"/>
</dbReference>
<feature type="transmembrane region" description="Helical" evidence="13">
    <location>
        <begin position="216"/>
        <end position="236"/>
    </location>
</feature>
<evidence type="ECO:0000256" key="11">
    <source>
        <dbReference type="ARBA" id="ARBA00023136"/>
    </source>
</evidence>
<keyword evidence="10" id="KW-0406">Ion transport</keyword>
<feature type="transmembrane region" description="Helical" evidence="13">
    <location>
        <begin position="69"/>
        <end position="94"/>
    </location>
</feature>
<proteinExistence type="inferred from homology"/>
<dbReference type="EMBL" id="CVTD020000010">
    <property type="protein sequence ID" value="CRZ33995.1"/>
    <property type="molecule type" value="Genomic_DNA"/>
</dbReference>
<comment type="similarity">
    <text evidence="3">Belongs to the multi antimicrobial extrusion (MATE) (TC 2.A.66.1) family.</text>
</comment>
<dbReference type="OrthoDB" id="9780160at2"/>
<keyword evidence="7" id="KW-1003">Cell membrane</keyword>
<dbReference type="RefSeq" id="WP_103202121.1">
    <property type="nucleotide sequence ID" value="NZ_CVTD020000010.1"/>
</dbReference>
<feature type="transmembrane region" description="Helical" evidence="13">
    <location>
        <begin position="339"/>
        <end position="361"/>
    </location>
</feature>
<evidence type="ECO:0000256" key="7">
    <source>
        <dbReference type="ARBA" id="ARBA00022475"/>
    </source>
</evidence>
<comment type="function">
    <text evidence="1">Multidrug efflux pump.</text>
</comment>
<feature type="transmembrane region" description="Helical" evidence="13">
    <location>
        <begin position="409"/>
        <end position="428"/>
    </location>
</feature>
<evidence type="ECO:0000256" key="9">
    <source>
        <dbReference type="ARBA" id="ARBA00022989"/>
    </source>
</evidence>
<feature type="transmembrane region" description="Helical" evidence="13">
    <location>
        <begin position="266"/>
        <end position="287"/>
    </location>
</feature>
<feature type="transmembrane region" description="Helical" evidence="13">
    <location>
        <begin position="181"/>
        <end position="204"/>
    </location>
</feature>
<evidence type="ECO:0000256" key="12">
    <source>
        <dbReference type="ARBA" id="ARBA00031636"/>
    </source>
</evidence>